<feature type="domain" description="HTTM-like" evidence="6">
    <location>
        <begin position="16"/>
        <end position="290"/>
    </location>
</feature>
<keyword evidence="2 5" id="KW-0812">Transmembrane</keyword>
<protein>
    <recommendedName>
        <fullName evidence="6">HTTM-like domain-containing protein</fullName>
    </recommendedName>
</protein>
<feature type="transmembrane region" description="Helical" evidence="5">
    <location>
        <begin position="220"/>
        <end position="246"/>
    </location>
</feature>
<evidence type="ECO:0000256" key="5">
    <source>
        <dbReference type="SAM" id="Phobius"/>
    </source>
</evidence>
<dbReference type="Pfam" id="PF05090">
    <property type="entry name" value="HTTM"/>
    <property type="match status" value="1"/>
</dbReference>
<reference evidence="7" key="1">
    <citation type="journal article" date="2010" name="BMC Genomics">
        <title>Genomes of three tomato pathogens within the Ralstonia solanacearum species complex reveal significant evolutionary divergence.</title>
        <authorList>
            <person name="Remenant B."/>
            <person name="Coupat-Goutaland B."/>
            <person name="Guidot A."/>
            <person name="Cellier G."/>
            <person name="Wicker E."/>
            <person name="Allen C."/>
            <person name="Fegan M."/>
            <person name="Pruvost O."/>
            <person name="Elbaz M."/>
            <person name="Calteau A."/>
            <person name="Salvignol G."/>
            <person name="Mornico D."/>
            <person name="Mangenot S."/>
            <person name="Barbe V."/>
            <person name="Medigue C."/>
            <person name="Prior P."/>
        </authorList>
    </citation>
    <scope>NUCLEOTIDE SEQUENCE [LARGE SCALE GENOMIC DNA]</scope>
    <source>
        <strain evidence="7">CFBP2957</strain>
        <plasmid evidence="7">RCFBPv3_mp</plasmid>
    </source>
</reference>
<evidence type="ECO:0000313" key="7">
    <source>
        <dbReference type="EMBL" id="CBJ53016.1"/>
    </source>
</evidence>
<dbReference type="InterPro" id="IPR011020">
    <property type="entry name" value="HTTM-like"/>
</dbReference>
<dbReference type="GO" id="GO:0012505">
    <property type="term" value="C:endomembrane system"/>
    <property type="evidence" value="ECO:0007669"/>
    <property type="project" value="UniProtKB-SubCell"/>
</dbReference>
<keyword evidence="3 5" id="KW-1133">Transmembrane helix</keyword>
<dbReference type="AlphaFoldDB" id="D8P280"/>
<organism evidence="7">
    <name type="scientific">Ralstonia solanacearum CFBP2957</name>
    <dbReference type="NCBI Taxonomy" id="859656"/>
    <lineage>
        <taxon>Bacteria</taxon>
        <taxon>Pseudomonadati</taxon>
        <taxon>Pseudomonadota</taxon>
        <taxon>Betaproteobacteria</taxon>
        <taxon>Burkholderiales</taxon>
        <taxon>Burkholderiaceae</taxon>
        <taxon>Ralstonia</taxon>
        <taxon>Ralstonia solanacearum species complex</taxon>
    </lineage>
</organism>
<accession>D8P280</accession>
<dbReference type="InterPro" id="IPR053934">
    <property type="entry name" value="HTTM_dom"/>
</dbReference>
<evidence type="ECO:0000256" key="4">
    <source>
        <dbReference type="ARBA" id="ARBA00023136"/>
    </source>
</evidence>
<dbReference type="PATRIC" id="fig|859656.5.peg.3455"/>
<evidence type="ECO:0000256" key="3">
    <source>
        <dbReference type="ARBA" id="ARBA00022989"/>
    </source>
</evidence>
<dbReference type="SMART" id="SM00752">
    <property type="entry name" value="HTTM"/>
    <property type="match status" value="1"/>
</dbReference>
<comment type="subcellular location">
    <subcellularLocation>
        <location evidence="1">Endomembrane system</location>
        <topology evidence="1">Multi-pass membrane protein</topology>
    </subcellularLocation>
</comment>
<dbReference type="EMBL" id="FP885907">
    <property type="protein sequence ID" value="CBJ53016.1"/>
    <property type="molecule type" value="Genomic_DNA"/>
</dbReference>
<reference evidence="7" key="2">
    <citation type="submission" date="2010-02" db="EMBL/GenBank/DDBJ databases">
        <authorList>
            <person name="Genoscope - CEA"/>
        </authorList>
    </citation>
    <scope>NUCLEOTIDE SEQUENCE</scope>
    <source>
        <strain evidence="7">CFBP2957</strain>
        <plasmid evidence="7">RCFBPv3_mp</plasmid>
    </source>
</reference>
<feature type="transmembrane region" description="Helical" evidence="5">
    <location>
        <begin position="134"/>
        <end position="155"/>
    </location>
</feature>
<keyword evidence="7" id="KW-0614">Plasmid</keyword>
<feature type="transmembrane region" description="Helical" evidence="5">
    <location>
        <begin position="93"/>
        <end position="113"/>
    </location>
</feature>
<gene>
    <name evidence="7" type="ORF">RCFBP_mp10226</name>
</gene>
<evidence type="ECO:0000256" key="2">
    <source>
        <dbReference type="ARBA" id="ARBA00022692"/>
    </source>
</evidence>
<feature type="transmembrane region" description="Helical" evidence="5">
    <location>
        <begin position="69"/>
        <end position="87"/>
    </location>
</feature>
<keyword evidence="4 5" id="KW-0472">Membrane</keyword>
<evidence type="ECO:0000256" key="1">
    <source>
        <dbReference type="ARBA" id="ARBA00004127"/>
    </source>
</evidence>
<proteinExistence type="predicted"/>
<dbReference type="InterPro" id="IPR052964">
    <property type="entry name" value="Sporulation_signal_mat"/>
</dbReference>
<evidence type="ECO:0000259" key="6">
    <source>
        <dbReference type="SMART" id="SM00752"/>
    </source>
</evidence>
<dbReference type="PANTHER" id="PTHR39535">
    <property type="entry name" value="SPORULATION-DELAYING PROTEIN SDPB"/>
    <property type="match status" value="1"/>
</dbReference>
<geneLocation type="plasmid" evidence="7">
    <name>RCFBPv3_mp</name>
</geneLocation>
<sequence>MMPIDSLINAWNTFFFQPVSVYPVALFRIVFGFVLMLDALYLCVDARLYLGPDGYTEYRRYFRQMRGQALSLFLYFPGTMTSVRIILGLHVAAVSMLTLGFLTPVSTVLAFLTTRSLVNRGQYMTNGGDSVAKIMAFLLIFTPCGQALSVDARLFGPTAAADTGDIMRPPWAQRLMQIQLCVIYFNTMYWKLKGATWRNGTAVYYACANKMYRLLTFPSFLLKTPFVQTLTWGVLALELALAPGLWIDETRYWVMGAAVLMHLAFMLFLNIHLFSFYMIASLMLFLDPNAVKWLFSLS</sequence>
<feature type="transmembrane region" description="Helical" evidence="5">
    <location>
        <begin position="20"/>
        <end position="44"/>
    </location>
</feature>
<dbReference type="PANTHER" id="PTHR39535:SF2">
    <property type="entry name" value="HTTM DOMAIN-CONTAINING PROTEIN"/>
    <property type="match status" value="1"/>
</dbReference>
<name>D8P280_RALSL</name>